<dbReference type="SUPFAM" id="SSF56112">
    <property type="entry name" value="Protein kinase-like (PK-like)"/>
    <property type="match status" value="1"/>
</dbReference>
<dbReference type="EMBL" id="JABCKI010000205">
    <property type="protein sequence ID" value="KAG5651731.1"/>
    <property type="molecule type" value="Genomic_DNA"/>
</dbReference>
<dbReference type="InterPro" id="IPR000719">
    <property type="entry name" value="Prot_kinase_dom"/>
</dbReference>
<dbReference type="InterPro" id="IPR051681">
    <property type="entry name" value="Ser/Thr_Kinases-Pseudokinases"/>
</dbReference>
<dbReference type="AlphaFoldDB" id="A0A9P7KGP1"/>
<dbReference type="InterPro" id="IPR008266">
    <property type="entry name" value="Tyr_kinase_AS"/>
</dbReference>
<evidence type="ECO:0000259" key="2">
    <source>
        <dbReference type="PROSITE" id="PS50011"/>
    </source>
</evidence>
<dbReference type="GO" id="GO:0004674">
    <property type="term" value="F:protein serine/threonine kinase activity"/>
    <property type="evidence" value="ECO:0007669"/>
    <property type="project" value="TreeGrafter"/>
</dbReference>
<evidence type="ECO:0000256" key="1">
    <source>
        <dbReference type="SAM" id="MobiDB-lite"/>
    </source>
</evidence>
<dbReference type="PROSITE" id="PS00109">
    <property type="entry name" value="PROTEIN_KINASE_TYR"/>
    <property type="match status" value="1"/>
</dbReference>
<gene>
    <name evidence="3" type="ORF">H0H81_007669</name>
</gene>
<dbReference type="InterPro" id="IPR035899">
    <property type="entry name" value="DBL_dom_sf"/>
</dbReference>
<dbReference type="Pfam" id="PF15411">
    <property type="entry name" value="PH_10"/>
    <property type="match status" value="1"/>
</dbReference>
<dbReference type="PANTHER" id="PTHR44329:SF214">
    <property type="entry name" value="PROTEIN KINASE DOMAIN-CONTAINING PROTEIN"/>
    <property type="match status" value="1"/>
</dbReference>
<dbReference type="InterPro" id="IPR001245">
    <property type="entry name" value="Ser-Thr/Tyr_kinase_cat_dom"/>
</dbReference>
<accession>A0A9P7KGP1</accession>
<dbReference type="SUPFAM" id="SSF48065">
    <property type="entry name" value="DBL homology domain (DH-domain)"/>
    <property type="match status" value="1"/>
</dbReference>
<reference evidence="3" key="1">
    <citation type="submission" date="2021-02" db="EMBL/GenBank/DDBJ databases">
        <authorList>
            <person name="Nieuwenhuis M."/>
            <person name="Van De Peppel L.J.J."/>
        </authorList>
    </citation>
    <scope>NUCLEOTIDE SEQUENCE</scope>
    <source>
        <strain evidence="3">D49</strain>
    </source>
</reference>
<dbReference type="InterPro" id="IPR011009">
    <property type="entry name" value="Kinase-like_dom_sf"/>
</dbReference>
<protein>
    <recommendedName>
        <fullName evidence="2">Protein kinase domain-containing protein</fullName>
    </recommendedName>
</protein>
<feature type="region of interest" description="Disordered" evidence="1">
    <location>
        <begin position="996"/>
        <end position="1057"/>
    </location>
</feature>
<evidence type="ECO:0000313" key="4">
    <source>
        <dbReference type="Proteomes" id="UP000717328"/>
    </source>
</evidence>
<dbReference type="Pfam" id="PF07714">
    <property type="entry name" value="PK_Tyr_Ser-Thr"/>
    <property type="match status" value="1"/>
</dbReference>
<name>A0A9P7KGP1_9AGAR</name>
<dbReference type="PROSITE" id="PS50011">
    <property type="entry name" value="PROTEIN_KINASE_DOM"/>
    <property type="match status" value="1"/>
</dbReference>
<dbReference type="Proteomes" id="UP000717328">
    <property type="component" value="Unassembled WGS sequence"/>
</dbReference>
<sequence>MQKVRLQRPRAPPDHLRLQSFQILSRLELIHEFRPWLEHTHYHVSRKRNTPLDRLWDCFAFGAPLSTLLNLLGSPSPSQLIDRVENFDFEIGIEGRHAYFRSFIQRVQMLEAQGRIPYGEVLRSDDFLSDSNMAFAKILRTVYRLLVALEETYPGLFSTPTGSKETRRELVQELIETEQAHLSILKVIFENAEHLSDRLDFLEPCLECFLKNRTRLLQYHERLLQCAKDLSQTTHAYWLRAFALDDDSTRIKVFGAYRSVCINYINLAEFLQKTEFEDLLHVTSPTDDKGYNSLCETVFRMRDISETMDEVGYELRTMHSSRILKGRAYIWSAPDPEHLGNILLDDCIVAEEVKRKQYSVFFFETLLLCCTEGFDRMAKPQPTQSYPIYPWEFGPALRKKSPLDIVYAIPVSKIQYVSCSDTSSIEITWLDTIKQNTRRLRFVSMSFPQWDQWLDTLKPFVPLIHRPSTIPQVTLGDGEELLSVEDEDENGHKLTHARSWSVIARKGPQSDTSSFVNQESNDDFPPISPELLPDPSNISSEILRSPSPLSLNNAILSDDRPPTPPVDDGFGPTGVLDLTGKITREGMYPSAHGGFSDIWKGTWFDGDYPRHVAVKVLRSRIDDSEMEEKMIRRLRRELSIWKNLDHPHILKLYGIASDFGHYSSMVCPWMEQGSLSKYLERSGDILSTSDRLKLAHCLTMLLLEVHSRSIIHGDLTGSNVLITDGAKACLCDFGLSSIIAEFQGASLFTSTIGGAVRWADALFYRLNSESSEDSDESDGNHETPVVSTASDIYSFGSVMLEVLSGRIPYHYIRTDAQVVIELHVGKRPRRPAVSFVSDEQWSFITLLVLFIYVLEMPANQHHTEYAPPVLRAPSPASSIGTVYGEDQTSFSDCEDQLDQADFEQKVEDNMGLDEPRTEEILANQDPLLTRPPPGSLEEHQLYHQVMENLHHIVQGLEENELFDRMILRGSRAALEIQPSTTDIDALMRSMMVVPQQPGAGDVTETGRGRSESHATVTNGPWTRALDGHEGQRDAQGGLLLTMGVTPGKRSRNGSRKT</sequence>
<comment type="caution">
    <text evidence="3">The sequence shown here is derived from an EMBL/GenBank/DDBJ whole genome shotgun (WGS) entry which is preliminary data.</text>
</comment>
<keyword evidence="4" id="KW-1185">Reference proteome</keyword>
<reference evidence="3" key="2">
    <citation type="submission" date="2021-10" db="EMBL/GenBank/DDBJ databases">
        <title>Phylogenomics reveals ancestral predisposition of the termite-cultivated fungus Termitomyces towards a domesticated lifestyle.</title>
        <authorList>
            <person name="Auxier B."/>
            <person name="Grum-Grzhimaylo A."/>
            <person name="Cardenas M.E."/>
            <person name="Lodge J.D."/>
            <person name="Laessoe T."/>
            <person name="Pedersen O."/>
            <person name="Smith M.E."/>
            <person name="Kuyper T.W."/>
            <person name="Franco-Molano E.A."/>
            <person name="Baroni T.J."/>
            <person name="Aanen D.K."/>
        </authorList>
    </citation>
    <scope>NUCLEOTIDE SEQUENCE</scope>
    <source>
        <strain evidence="3">D49</strain>
    </source>
</reference>
<dbReference type="GO" id="GO:0005524">
    <property type="term" value="F:ATP binding"/>
    <property type="evidence" value="ECO:0007669"/>
    <property type="project" value="InterPro"/>
</dbReference>
<organism evidence="3 4">
    <name type="scientific">Sphagnurus paluster</name>
    <dbReference type="NCBI Taxonomy" id="117069"/>
    <lineage>
        <taxon>Eukaryota</taxon>
        <taxon>Fungi</taxon>
        <taxon>Dikarya</taxon>
        <taxon>Basidiomycota</taxon>
        <taxon>Agaricomycotina</taxon>
        <taxon>Agaricomycetes</taxon>
        <taxon>Agaricomycetidae</taxon>
        <taxon>Agaricales</taxon>
        <taxon>Tricholomatineae</taxon>
        <taxon>Lyophyllaceae</taxon>
        <taxon>Sphagnurus</taxon>
    </lineage>
</organism>
<dbReference type="OrthoDB" id="6718656at2759"/>
<evidence type="ECO:0000313" key="3">
    <source>
        <dbReference type="EMBL" id="KAG5651731.1"/>
    </source>
</evidence>
<dbReference type="PANTHER" id="PTHR44329">
    <property type="entry name" value="SERINE/THREONINE-PROTEIN KINASE TNNI3K-RELATED"/>
    <property type="match status" value="1"/>
</dbReference>
<feature type="compositionally biased region" description="Basic residues" evidence="1">
    <location>
        <begin position="1048"/>
        <end position="1057"/>
    </location>
</feature>
<feature type="domain" description="Protein kinase" evidence="2">
    <location>
        <begin position="584"/>
        <end position="928"/>
    </location>
</feature>
<proteinExistence type="predicted"/>
<dbReference type="Gene3D" id="1.10.510.10">
    <property type="entry name" value="Transferase(Phosphotransferase) domain 1"/>
    <property type="match status" value="1"/>
</dbReference>